<keyword evidence="1" id="KW-0732">Signal</keyword>
<organism evidence="2 3">
    <name type="scientific">Stagnimonas aquatica</name>
    <dbReference type="NCBI Taxonomy" id="2689987"/>
    <lineage>
        <taxon>Bacteria</taxon>
        <taxon>Pseudomonadati</taxon>
        <taxon>Pseudomonadota</taxon>
        <taxon>Gammaproteobacteria</taxon>
        <taxon>Nevskiales</taxon>
        <taxon>Nevskiaceae</taxon>
        <taxon>Stagnimonas</taxon>
    </lineage>
</organism>
<reference evidence="2 3" key="1">
    <citation type="submission" date="2018-10" db="EMBL/GenBank/DDBJ databases">
        <authorList>
            <person name="Chen W.-M."/>
        </authorList>
    </citation>
    <scope>NUCLEOTIDE SEQUENCE [LARGE SCALE GENOMIC DNA]</scope>
    <source>
        <strain evidence="2 3">THS-13</strain>
    </source>
</reference>
<dbReference type="EMBL" id="RJVO01000004">
    <property type="protein sequence ID" value="ROH89609.1"/>
    <property type="molecule type" value="Genomic_DNA"/>
</dbReference>
<feature type="chain" id="PRO_5018144023" evidence="1">
    <location>
        <begin position="21"/>
        <end position="95"/>
    </location>
</feature>
<name>A0A3N0VA79_9GAMM</name>
<dbReference type="AlphaFoldDB" id="A0A3N0VA79"/>
<dbReference type="Proteomes" id="UP000282106">
    <property type="component" value="Unassembled WGS sequence"/>
</dbReference>
<accession>A0A3N0VA79</accession>
<protein>
    <submittedName>
        <fullName evidence="2">Uncharacterized protein</fullName>
    </submittedName>
</protein>
<evidence type="ECO:0000313" key="2">
    <source>
        <dbReference type="EMBL" id="ROH89609.1"/>
    </source>
</evidence>
<dbReference type="InParanoid" id="A0A3N0VA79"/>
<proteinExistence type="predicted"/>
<sequence>MRRLQLCGFVLCLVATASVAAEAPRRYLYPVPGAEDACVQTCLSEHEICLLGADGEPGLCGDEQRLCVERCDPQMMNTVLTGTVEDRHPRGPKTP</sequence>
<gene>
    <name evidence="2" type="ORF">ED208_10810</name>
</gene>
<feature type="signal peptide" evidence="1">
    <location>
        <begin position="1"/>
        <end position="20"/>
    </location>
</feature>
<dbReference type="RefSeq" id="WP_123211906.1">
    <property type="nucleotide sequence ID" value="NZ_RJVO01000004.1"/>
</dbReference>
<comment type="caution">
    <text evidence="2">The sequence shown here is derived from an EMBL/GenBank/DDBJ whole genome shotgun (WGS) entry which is preliminary data.</text>
</comment>
<evidence type="ECO:0000313" key="3">
    <source>
        <dbReference type="Proteomes" id="UP000282106"/>
    </source>
</evidence>
<evidence type="ECO:0000256" key="1">
    <source>
        <dbReference type="SAM" id="SignalP"/>
    </source>
</evidence>
<keyword evidence="3" id="KW-1185">Reference proteome</keyword>